<dbReference type="SUPFAM" id="SSF47203">
    <property type="entry name" value="Acyl-CoA dehydrogenase C-terminal domain-like"/>
    <property type="match status" value="1"/>
</dbReference>
<evidence type="ECO:0000313" key="4">
    <source>
        <dbReference type="EMBL" id="MCO5975605.1"/>
    </source>
</evidence>
<dbReference type="PANTHER" id="PTHR43884">
    <property type="entry name" value="ACYL-COA DEHYDROGENASE"/>
    <property type="match status" value="1"/>
</dbReference>
<feature type="domain" description="Acyl-CoA dehydrogenase C-terminal" evidence="3">
    <location>
        <begin position="235"/>
        <end position="367"/>
    </location>
</feature>
<keyword evidence="5" id="KW-1185">Reference proteome</keyword>
<keyword evidence="1" id="KW-0560">Oxidoreductase</keyword>
<dbReference type="Pfam" id="PF02771">
    <property type="entry name" value="Acyl-CoA_dh_N"/>
    <property type="match status" value="1"/>
</dbReference>
<gene>
    <name evidence="4" type="ORF">M0L44_02565</name>
</gene>
<protein>
    <submittedName>
        <fullName evidence="4">Acyl-CoA dehydrogenase family protein</fullName>
    </submittedName>
</protein>
<organism evidence="4 5">
    <name type="scientific">Ideonella oryzae</name>
    <dbReference type="NCBI Taxonomy" id="2937441"/>
    <lineage>
        <taxon>Bacteria</taxon>
        <taxon>Pseudomonadati</taxon>
        <taxon>Pseudomonadota</taxon>
        <taxon>Betaproteobacteria</taxon>
        <taxon>Burkholderiales</taxon>
        <taxon>Sphaerotilaceae</taxon>
        <taxon>Ideonella</taxon>
    </lineage>
</organism>
<dbReference type="InterPro" id="IPR046373">
    <property type="entry name" value="Acyl-CoA_Oxase/DH_mid-dom_sf"/>
</dbReference>
<evidence type="ECO:0000259" key="2">
    <source>
        <dbReference type="Pfam" id="PF02771"/>
    </source>
</evidence>
<dbReference type="Gene3D" id="2.40.110.10">
    <property type="entry name" value="Butyryl-CoA Dehydrogenase, subunit A, domain 2"/>
    <property type="match status" value="1"/>
</dbReference>
<dbReference type="SUPFAM" id="SSF56645">
    <property type="entry name" value="Acyl-CoA dehydrogenase NM domain-like"/>
    <property type="match status" value="1"/>
</dbReference>
<dbReference type="InterPro" id="IPR013786">
    <property type="entry name" value="AcylCoA_DH/ox_N"/>
</dbReference>
<evidence type="ECO:0000313" key="5">
    <source>
        <dbReference type="Proteomes" id="UP001204851"/>
    </source>
</evidence>
<evidence type="ECO:0000259" key="3">
    <source>
        <dbReference type="Pfam" id="PF08028"/>
    </source>
</evidence>
<dbReference type="InterPro" id="IPR013107">
    <property type="entry name" value="Acyl-CoA_DH_C"/>
</dbReference>
<dbReference type="Pfam" id="PF08028">
    <property type="entry name" value="Acyl-CoA_dh_2"/>
    <property type="match status" value="1"/>
</dbReference>
<evidence type="ECO:0000256" key="1">
    <source>
        <dbReference type="ARBA" id="ARBA00023002"/>
    </source>
</evidence>
<dbReference type="PIRSF" id="PIRSF016578">
    <property type="entry name" value="HsaA"/>
    <property type="match status" value="1"/>
</dbReference>
<dbReference type="Gene3D" id="1.10.540.10">
    <property type="entry name" value="Acyl-CoA dehydrogenase/oxidase, N-terminal domain"/>
    <property type="match status" value="1"/>
</dbReference>
<dbReference type="RefSeq" id="WP_252768033.1">
    <property type="nucleotide sequence ID" value="NZ_JAMXMC010000001.1"/>
</dbReference>
<sequence>MSDTFDVAAATEQLARQLAATAAQRDRAGGHAAAEREAIRRSGLLALVIPREAGGWGVGCAEQYRVLRRLAQADSALTHVYAFHNLQIASIQLWGSPAQQADLLPRTLQEDWFWGNALNPRDTRLKARRAKGGWWLDGVKSYASGSVGSDRLLLSAVAPQADGRELQLVGHVATRAPGVQVQEDWDSFGQRQTDSGTVTFQEVWLADADVLQAPGQLPTPRGTLRTLLAQLVLTNLYLGLAQGAYAQALTFLQERARPWLNGNAGQVLEEPLVAHRWADLRLKIRAAELATDAAQVALETALAQGEALSADARGVLAIEVAEAKVLAHRAGVALTSEVFELTGPGATSAKLGLDRFWRNARVHTLHDPIDLKLRDIGHFHLQGRLPPPTSYS</sequence>
<dbReference type="PANTHER" id="PTHR43884:SF12">
    <property type="entry name" value="ISOVALERYL-COA DEHYDROGENASE, MITOCHONDRIAL-RELATED"/>
    <property type="match status" value="1"/>
</dbReference>
<dbReference type="InterPro" id="IPR037069">
    <property type="entry name" value="AcylCoA_DH/ox_N_sf"/>
</dbReference>
<accession>A0ABT1BHC1</accession>
<dbReference type="InterPro" id="IPR036250">
    <property type="entry name" value="AcylCo_DH-like_C"/>
</dbReference>
<comment type="caution">
    <text evidence="4">The sequence shown here is derived from an EMBL/GenBank/DDBJ whole genome shotgun (WGS) entry which is preliminary data.</text>
</comment>
<dbReference type="InterPro" id="IPR009100">
    <property type="entry name" value="AcylCoA_DH/oxidase_NM_dom_sf"/>
</dbReference>
<feature type="domain" description="Acyl-CoA dehydrogenase/oxidase N-terminal" evidence="2">
    <location>
        <begin position="10"/>
        <end position="109"/>
    </location>
</feature>
<dbReference type="Proteomes" id="UP001204851">
    <property type="component" value="Unassembled WGS sequence"/>
</dbReference>
<dbReference type="EMBL" id="JAMXMC010000001">
    <property type="protein sequence ID" value="MCO5975605.1"/>
    <property type="molecule type" value="Genomic_DNA"/>
</dbReference>
<name>A0ABT1BHC1_9BURK</name>
<dbReference type="Gene3D" id="1.20.140.10">
    <property type="entry name" value="Butyryl-CoA Dehydrogenase, subunit A, domain 3"/>
    <property type="match status" value="1"/>
</dbReference>
<proteinExistence type="predicted"/>
<reference evidence="4 5" key="1">
    <citation type="submission" date="2022-06" db="EMBL/GenBank/DDBJ databases">
        <title>Ideonella sp. NS12-5 Genome sequencing and assembly.</title>
        <authorList>
            <person name="Jung Y."/>
        </authorList>
    </citation>
    <scope>NUCLEOTIDE SEQUENCE [LARGE SCALE GENOMIC DNA]</scope>
    <source>
        <strain evidence="4 5">NS12-5</strain>
    </source>
</reference>